<evidence type="ECO:0000313" key="3">
    <source>
        <dbReference type="Proteomes" id="UP000001542"/>
    </source>
</evidence>
<dbReference type="InParanoid" id="A2EMH0"/>
<dbReference type="OrthoDB" id="10252032at2759"/>
<feature type="compositionally biased region" description="Basic and acidic residues" evidence="1">
    <location>
        <begin position="91"/>
        <end position="114"/>
    </location>
</feature>
<feature type="compositionally biased region" description="Basic residues" evidence="1">
    <location>
        <begin position="254"/>
        <end position="264"/>
    </location>
</feature>
<protein>
    <submittedName>
        <fullName evidence="2">Uncharacterized protein</fullName>
    </submittedName>
</protein>
<name>A2EMH0_TRIV3</name>
<gene>
    <name evidence="2" type="ORF">TVAG_067860</name>
</gene>
<evidence type="ECO:0000256" key="1">
    <source>
        <dbReference type="SAM" id="MobiDB-lite"/>
    </source>
</evidence>
<dbReference type="PANTHER" id="PTHR14490">
    <property type="entry name" value="ZINC FINGER, ZZ TYPE"/>
    <property type="match status" value="1"/>
</dbReference>
<dbReference type="AlphaFoldDB" id="A2EMH0"/>
<feature type="compositionally biased region" description="Basic and acidic residues" evidence="1">
    <location>
        <begin position="121"/>
        <end position="130"/>
    </location>
</feature>
<feature type="region of interest" description="Disordered" evidence="1">
    <location>
        <begin position="195"/>
        <end position="300"/>
    </location>
</feature>
<dbReference type="Proteomes" id="UP000001542">
    <property type="component" value="Unassembled WGS sequence"/>
</dbReference>
<organism evidence="2 3">
    <name type="scientific">Trichomonas vaginalis (strain ATCC PRA-98 / G3)</name>
    <dbReference type="NCBI Taxonomy" id="412133"/>
    <lineage>
        <taxon>Eukaryota</taxon>
        <taxon>Metamonada</taxon>
        <taxon>Parabasalia</taxon>
        <taxon>Trichomonadida</taxon>
        <taxon>Trichomonadidae</taxon>
        <taxon>Trichomonas</taxon>
    </lineage>
</organism>
<feature type="compositionally biased region" description="Acidic residues" evidence="1">
    <location>
        <begin position="199"/>
        <end position="215"/>
    </location>
</feature>
<reference evidence="2" key="1">
    <citation type="submission" date="2006-10" db="EMBL/GenBank/DDBJ databases">
        <authorList>
            <person name="Amadeo P."/>
            <person name="Zhao Q."/>
            <person name="Wortman J."/>
            <person name="Fraser-Liggett C."/>
            <person name="Carlton J."/>
        </authorList>
    </citation>
    <scope>NUCLEOTIDE SEQUENCE</scope>
    <source>
        <strain evidence="2">G3</strain>
    </source>
</reference>
<feature type="compositionally biased region" description="Acidic residues" evidence="1">
    <location>
        <begin position="234"/>
        <end position="244"/>
    </location>
</feature>
<feature type="compositionally biased region" description="Basic and acidic residues" evidence="1">
    <location>
        <begin position="216"/>
        <end position="233"/>
    </location>
</feature>
<feature type="region of interest" description="Disordered" evidence="1">
    <location>
        <begin position="91"/>
        <end position="130"/>
    </location>
</feature>
<feature type="compositionally biased region" description="Polar residues" evidence="1">
    <location>
        <begin position="291"/>
        <end position="300"/>
    </location>
</feature>
<evidence type="ECO:0000313" key="2">
    <source>
        <dbReference type="EMBL" id="EAY06126.1"/>
    </source>
</evidence>
<accession>A2EMH0</accession>
<reference evidence="2" key="2">
    <citation type="journal article" date="2007" name="Science">
        <title>Draft genome sequence of the sexually transmitted pathogen Trichomonas vaginalis.</title>
        <authorList>
            <person name="Carlton J.M."/>
            <person name="Hirt R.P."/>
            <person name="Silva J.C."/>
            <person name="Delcher A.L."/>
            <person name="Schatz M."/>
            <person name="Zhao Q."/>
            <person name="Wortman J.R."/>
            <person name="Bidwell S.L."/>
            <person name="Alsmark U.C.M."/>
            <person name="Besteiro S."/>
            <person name="Sicheritz-Ponten T."/>
            <person name="Noel C.J."/>
            <person name="Dacks J.B."/>
            <person name="Foster P.G."/>
            <person name="Simillion C."/>
            <person name="Van de Peer Y."/>
            <person name="Miranda-Saavedra D."/>
            <person name="Barton G.J."/>
            <person name="Westrop G.D."/>
            <person name="Mueller S."/>
            <person name="Dessi D."/>
            <person name="Fiori P.L."/>
            <person name="Ren Q."/>
            <person name="Paulsen I."/>
            <person name="Zhang H."/>
            <person name="Bastida-Corcuera F.D."/>
            <person name="Simoes-Barbosa A."/>
            <person name="Brown M.T."/>
            <person name="Hayes R.D."/>
            <person name="Mukherjee M."/>
            <person name="Okumura C.Y."/>
            <person name="Schneider R."/>
            <person name="Smith A.J."/>
            <person name="Vanacova S."/>
            <person name="Villalvazo M."/>
            <person name="Haas B.J."/>
            <person name="Pertea M."/>
            <person name="Feldblyum T.V."/>
            <person name="Utterback T.R."/>
            <person name="Shu C.L."/>
            <person name="Osoegawa K."/>
            <person name="de Jong P.J."/>
            <person name="Hrdy I."/>
            <person name="Horvathova L."/>
            <person name="Zubacova Z."/>
            <person name="Dolezal P."/>
            <person name="Malik S.B."/>
            <person name="Logsdon J.M. Jr."/>
            <person name="Henze K."/>
            <person name="Gupta A."/>
            <person name="Wang C.C."/>
            <person name="Dunne R.L."/>
            <person name="Upcroft J.A."/>
            <person name="Upcroft P."/>
            <person name="White O."/>
            <person name="Salzberg S.L."/>
            <person name="Tang P."/>
            <person name="Chiu C.-H."/>
            <person name="Lee Y.-S."/>
            <person name="Embley T.M."/>
            <person name="Coombs G.H."/>
            <person name="Mottram J.C."/>
            <person name="Tachezy J."/>
            <person name="Fraser-Liggett C.M."/>
            <person name="Johnson P.J."/>
        </authorList>
    </citation>
    <scope>NUCLEOTIDE SEQUENCE [LARGE SCALE GENOMIC DNA]</scope>
    <source>
        <strain evidence="2">G3</strain>
    </source>
</reference>
<dbReference type="SMR" id="A2EMH0"/>
<dbReference type="EMBL" id="DS113431">
    <property type="protein sequence ID" value="EAY06126.1"/>
    <property type="molecule type" value="Genomic_DNA"/>
</dbReference>
<dbReference type="PANTHER" id="PTHR14490:SF5">
    <property type="entry name" value="PROTEIN KRI1 HOMOLOG"/>
    <property type="match status" value="1"/>
</dbReference>
<dbReference type="VEuPathDB" id="TrichDB:TVAG_067860"/>
<sequence length="300" mass="35101">MSTEVSSEADIPSENETNDLNNYLKDTDSKLAEIRGDQPIDEVDKYLDNYFKNESWKGNTPVPNVDESSDDLQDVIESSKTEENYNFRYEEPGADKIESHPRKVEGESREEISARKRKRMEAKEEKDQMNAEVEKAIEEIDEKYHQIYIKNGNKLTNEQLTAYNNEIADVIVKSQGEKFQYVEVAKDGGLEKSIKLLEEDMEEEEIPDLEEEEDSKEEKGEKKPKKEEKKQDKEDDGEGEEKEEGESKDSEQKPKRKKIRGKNHGGKDKERRAFFARRQRENRKMRESGDRTNSYYAHRK</sequence>
<keyword evidence="3" id="KW-1185">Reference proteome</keyword>
<proteinExistence type="predicted"/>
<dbReference type="InterPro" id="IPR018034">
    <property type="entry name" value="Kri1"/>
</dbReference>
<feature type="compositionally biased region" description="Basic and acidic residues" evidence="1">
    <location>
        <begin position="265"/>
        <end position="290"/>
    </location>
</feature>
<dbReference type="KEGG" id="tva:4764001"/>
<dbReference type="RefSeq" id="XP_001318349.1">
    <property type="nucleotide sequence ID" value="XM_001318314.1"/>
</dbReference>
<feature type="region of interest" description="Disordered" evidence="1">
    <location>
        <begin position="1"/>
        <end position="24"/>
    </location>
</feature>
<dbReference type="STRING" id="5722.A2EMH0"/>
<dbReference type="VEuPathDB" id="TrichDB:TVAGG3_0499190"/>